<protein>
    <submittedName>
        <fullName evidence="1">Uncharacterized protein</fullName>
    </submittedName>
</protein>
<feature type="non-terminal residue" evidence="1">
    <location>
        <position position="27"/>
    </location>
</feature>
<proteinExistence type="predicted"/>
<dbReference type="AlphaFoldDB" id="A0A382UWS7"/>
<name>A0A382UWS7_9ZZZZ</name>
<reference evidence="1" key="1">
    <citation type="submission" date="2018-05" db="EMBL/GenBank/DDBJ databases">
        <authorList>
            <person name="Lanie J.A."/>
            <person name="Ng W.-L."/>
            <person name="Kazmierczak K.M."/>
            <person name="Andrzejewski T.M."/>
            <person name="Davidsen T.M."/>
            <person name="Wayne K.J."/>
            <person name="Tettelin H."/>
            <person name="Glass J.I."/>
            <person name="Rusch D."/>
            <person name="Podicherti R."/>
            <person name="Tsui H.-C.T."/>
            <person name="Winkler M.E."/>
        </authorList>
    </citation>
    <scope>NUCLEOTIDE SEQUENCE</scope>
</reference>
<evidence type="ECO:0000313" key="1">
    <source>
        <dbReference type="EMBL" id="SVD38694.1"/>
    </source>
</evidence>
<sequence>MSGALATGFLGGLGSAAAGEALKQKEK</sequence>
<accession>A0A382UWS7</accession>
<organism evidence="1">
    <name type="scientific">marine metagenome</name>
    <dbReference type="NCBI Taxonomy" id="408172"/>
    <lineage>
        <taxon>unclassified sequences</taxon>
        <taxon>metagenomes</taxon>
        <taxon>ecological metagenomes</taxon>
    </lineage>
</organism>
<dbReference type="EMBL" id="UINC01147393">
    <property type="protein sequence ID" value="SVD38694.1"/>
    <property type="molecule type" value="Genomic_DNA"/>
</dbReference>
<gene>
    <name evidence="1" type="ORF">METZ01_LOCUS391548</name>
</gene>